<dbReference type="Proteomes" id="UP001234297">
    <property type="component" value="Chromosome 7"/>
</dbReference>
<accession>A0ACC2LBS7</accession>
<sequence>MPLFCTATATSLLVPLATIEINMGASPKSASGLGTYGQLAVLGTLHARNHASKPPSCLNHLIFPLSMSKARTELKWLSGSMRGCGKSLMVLLFCCS</sequence>
<organism evidence="1 2">
    <name type="scientific">Persea americana</name>
    <name type="common">Avocado</name>
    <dbReference type="NCBI Taxonomy" id="3435"/>
    <lineage>
        <taxon>Eukaryota</taxon>
        <taxon>Viridiplantae</taxon>
        <taxon>Streptophyta</taxon>
        <taxon>Embryophyta</taxon>
        <taxon>Tracheophyta</taxon>
        <taxon>Spermatophyta</taxon>
        <taxon>Magnoliopsida</taxon>
        <taxon>Magnoliidae</taxon>
        <taxon>Laurales</taxon>
        <taxon>Lauraceae</taxon>
        <taxon>Persea</taxon>
    </lineage>
</organism>
<gene>
    <name evidence="1" type="ORF">MRB53_023817</name>
</gene>
<proteinExistence type="predicted"/>
<dbReference type="EMBL" id="CM056815">
    <property type="protein sequence ID" value="KAJ8630494.1"/>
    <property type="molecule type" value="Genomic_DNA"/>
</dbReference>
<name>A0ACC2LBS7_PERAE</name>
<evidence type="ECO:0000313" key="1">
    <source>
        <dbReference type="EMBL" id="KAJ8630494.1"/>
    </source>
</evidence>
<evidence type="ECO:0000313" key="2">
    <source>
        <dbReference type="Proteomes" id="UP001234297"/>
    </source>
</evidence>
<protein>
    <submittedName>
        <fullName evidence="1">Uncharacterized protein</fullName>
    </submittedName>
</protein>
<reference evidence="1 2" key="1">
    <citation type="journal article" date="2022" name="Hortic Res">
        <title>A haplotype resolved chromosomal level avocado genome allows analysis of novel avocado genes.</title>
        <authorList>
            <person name="Nath O."/>
            <person name="Fletcher S.J."/>
            <person name="Hayward A."/>
            <person name="Shaw L.M."/>
            <person name="Masouleh A.K."/>
            <person name="Furtado A."/>
            <person name="Henry R.J."/>
            <person name="Mitter N."/>
        </authorList>
    </citation>
    <scope>NUCLEOTIDE SEQUENCE [LARGE SCALE GENOMIC DNA]</scope>
    <source>
        <strain evidence="2">cv. Hass</strain>
    </source>
</reference>
<keyword evidence="2" id="KW-1185">Reference proteome</keyword>
<comment type="caution">
    <text evidence="1">The sequence shown here is derived from an EMBL/GenBank/DDBJ whole genome shotgun (WGS) entry which is preliminary data.</text>
</comment>